<reference evidence="1" key="1">
    <citation type="journal article" date="2014" name="Int. J. Syst. Evol. Microbiol.">
        <title>Complete genome sequence of Corynebacterium casei LMG S-19264T (=DSM 44701T), isolated from a smear-ripened cheese.</title>
        <authorList>
            <consortium name="US DOE Joint Genome Institute (JGI-PGF)"/>
            <person name="Walter F."/>
            <person name="Albersmeier A."/>
            <person name="Kalinowski J."/>
            <person name="Ruckert C."/>
        </authorList>
    </citation>
    <scope>NUCLEOTIDE SEQUENCE</scope>
    <source>
        <strain evidence="1">JCM 19831</strain>
    </source>
</reference>
<protein>
    <submittedName>
        <fullName evidence="1">Uncharacterized protein</fullName>
    </submittedName>
</protein>
<proteinExistence type="predicted"/>
<dbReference type="AlphaFoldDB" id="A0A917WIU9"/>
<name>A0A917WIU9_9ACTN</name>
<dbReference type="EMBL" id="BMPI01000003">
    <property type="protein sequence ID" value="GGM08285.1"/>
    <property type="molecule type" value="Genomic_DNA"/>
</dbReference>
<comment type="caution">
    <text evidence="1">The sequence shown here is derived from an EMBL/GenBank/DDBJ whole genome shotgun (WGS) entry which is preliminary data.</text>
</comment>
<evidence type="ECO:0000313" key="2">
    <source>
        <dbReference type="Proteomes" id="UP000642070"/>
    </source>
</evidence>
<organism evidence="1 2">
    <name type="scientific">Dactylosporangium sucinum</name>
    <dbReference type="NCBI Taxonomy" id="1424081"/>
    <lineage>
        <taxon>Bacteria</taxon>
        <taxon>Bacillati</taxon>
        <taxon>Actinomycetota</taxon>
        <taxon>Actinomycetes</taxon>
        <taxon>Micromonosporales</taxon>
        <taxon>Micromonosporaceae</taxon>
        <taxon>Dactylosporangium</taxon>
    </lineage>
</organism>
<dbReference type="Proteomes" id="UP000642070">
    <property type="component" value="Unassembled WGS sequence"/>
</dbReference>
<dbReference type="RefSeq" id="WP_190248176.1">
    <property type="nucleotide sequence ID" value="NZ_BMPI01000003.1"/>
</dbReference>
<evidence type="ECO:0000313" key="1">
    <source>
        <dbReference type="EMBL" id="GGM08285.1"/>
    </source>
</evidence>
<accession>A0A917WIU9</accession>
<gene>
    <name evidence="1" type="ORF">GCM10007977_006640</name>
</gene>
<keyword evidence="2" id="KW-1185">Reference proteome</keyword>
<sequence>MTPITAIDLTGFEQVDELAWRDEHGTVLTLHFFDLRPDLPAPLHDLPALQAGLARNTAAQGAGLIEAVGEPVDGTPAVRQLVKIPHWQGHGLVFLGSYILPKATCSVMFKLQAAELGTTGFREALIMGQLGPEHAFLRSPYAPELTGGLPFLQADDERYDAMFPEHPLTLVRGLLRRLLPSVRLDEDFKALPAFE</sequence>
<reference evidence="1" key="2">
    <citation type="submission" date="2020-09" db="EMBL/GenBank/DDBJ databases">
        <authorList>
            <person name="Sun Q."/>
            <person name="Ohkuma M."/>
        </authorList>
    </citation>
    <scope>NUCLEOTIDE SEQUENCE</scope>
    <source>
        <strain evidence="1">JCM 19831</strain>
    </source>
</reference>